<name>A0A160LK80_BACTI</name>
<dbReference type="PIRSF" id="PIRSF005087">
    <property type="entry name" value="NrdI"/>
    <property type="match status" value="1"/>
</dbReference>
<dbReference type="GO" id="GO:0010181">
    <property type="term" value="F:FMN binding"/>
    <property type="evidence" value="ECO:0007669"/>
    <property type="project" value="InterPro"/>
</dbReference>
<dbReference type="PANTHER" id="PTHR37297">
    <property type="entry name" value="PROTEIN NRDI"/>
    <property type="match status" value="1"/>
</dbReference>
<dbReference type="Gene3D" id="3.40.50.360">
    <property type="match status" value="1"/>
</dbReference>
<gene>
    <name evidence="3" type="primary">nrdI</name>
    <name evidence="4" type="ORF">ATN07_33485</name>
</gene>
<dbReference type="AlphaFoldDB" id="A0A160LK80"/>
<evidence type="ECO:0000256" key="3">
    <source>
        <dbReference type="HAMAP-Rule" id="MF_00128"/>
    </source>
</evidence>
<dbReference type="InterPro" id="IPR004465">
    <property type="entry name" value="RNR_NrdI"/>
</dbReference>
<keyword evidence="4" id="KW-0614">Plasmid</keyword>
<dbReference type="EMBL" id="CP013278">
    <property type="protein sequence ID" value="AND28622.1"/>
    <property type="molecule type" value="Genomic_DNA"/>
</dbReference>
<evidence type="ECO:0000256" key="2">
    <source>
        <dbReference type="ARBA" id="ARBA00009942"/>
    </source>
</evidence>
<reference evidence="4" key="1">
    <citation type="journal article" date="2017" name="Res. Microbiol.">
        <title>Comparative genomics of extrachromosomal elements in Bacillus thuringiensis subsp. israelensis.</title>
        <authorList>
            <person name="Bolotin A."/>
            <person name="Gillis A."/>
            <person name="Sanchis V."/>
            <person name="Nielsen-LeRoux C."/>
            <person name="Mahillon J."/>
            <person name="Lereclus D."/>
            <person name="Sorokin A."/>
        </authorList>
    </citation>
    <scope>NUCLEOTIDE SEQUENCE</scope>
    <source>
        <strain evidence="4">AM65-52</strain>
        <plasmid evidence="4">pAM65-52-3-235K</plasmid>
    </source>
</reference>
<dbReference type="PANTHER" id="PTHR37297:SF1">
    <property type="entry name" value="PROTEIN NRDI"/>
    <property type="match status" value="1"/>
</dbReference>
<dbReference type="RefSeq" id="WP_000634706.1">
    <property type="nucleotide sequence ID" value="NZ_CP013278.1"/>
</dbReference>
<dbReference type="Pfam" id="PF07972">
    <property type="entry name" value="Flavodoxin_NdrI"/>
    <property type="match status" value="1"/>
</dbReference>
<proteinExistence type="inferred from homology"/>
<organism evidence="4">
    <name type="scientific">Bacillus thuringiensis subsp. israelensis</name>
    <dbReference type="NCBI Taxonomy" id="1430"/>
    <lineage>
        <taxon>Bacteria</taxon>
        <taxon>Bacillati</taxon>
        <taxon>Bacillota</taxon>
        <taxon>Bacilli</taxon>
        <taxon>Bacillales</taxon>
        <taxon>Bacillaceae</taxon>
        <taxon>Bacillus</taxon>
        <taxon>Bacillus cereus group</taxon>
    </lineage>
</organism>
<dbReference type="HAMAP" id="MF_00128">
    <property type="entry name" value="NrdI"/>
    <property type="match status" value="1"/>
</dbReference>
<comment type="similarity">
    <text evidence="2 3">Belongs to the NrdI family.</text>
</comment>
<protein>
    <recommendedName>
        <fullName evidence="3">Protein NrdI</fullName>
    </recommendedName>
</protein>
<sequence>MIVFDSKTGNVKRFIKKLGIPAVQITPDLVMEQPFILITYTSGFGQVPETTQSFLQANNSFLQGVASSGNRNWGEHFAAAGRIISEQYHVPLIHQFELSGTRKDIQIAKERIEELCLTLH</sequence>
<accession>A0A160LK80</accession>
<evidence type="ECO:0000256" key="1">
    <source>
        <dbReference type="ARBA" id="ARBA00003999"/>
    </source>
</evidence>
<dbReference type="SUPFAM" id="SSF52218">
    <property type="entry name" value="Flavoproteins"/>
    <property type="match status" value="1"/>
</dbReference>
<evidence type="ECO:0000313" key="4">
    <source>
        <dbReference type="EMBL" id="AND28622.1"/>
    </source>
</evidence>
<geneLocation type="plasmid" evidence="4">
    <name>pAM65-52-3-235K</name>
</geneLocation>
<dbReference type="InterPro" id="IPR020852">
    <property type="entry name" value="RNR_Ib_NrdI_bac"/>
</dbReference>
<dbReference type="InterPro" id="IPR029039">
    <property type="entry name" value="Flavoprotein-like_sf"/>
</dbReference>
<comment type="function">
    <text evidence="1 3">Probably involved in ribonucleotide reductase function.</text>
</comment>
<dbReference type="NCBIfam" id="TIGR00333">
    <property type="entry name" value="nrdI"/>
    <property type="match status" value="1"/>
</dbReference>